<dbReference type="OrthoDB" id="7808807at2"/>
<feature type="chain" id="PRO_5038546027" evidence="4">
    <location>
        <begin position="24"/>
        <end position="327"/>
    </location>
</feature>
<dbReference type="InterPro" id="IPR001638">
    <property type="entry name" value="Solute-binding_3/MltF_N"/>
</dbReference>
<evidence type="ECO:0000256" key="2">
    <source>
        <dbReference type="ARBA" id="ARBA00010742"/>
    </source>
</evidence>
<evidence type="ECO:0000313" key="6">
    <source>
        <dbReference type="EMBL" id="PKH38986.1"/>
    </source>
</evidence>
<keyword evidence="3 4" id="KW-0732">Signal</keyword>
<dbReference type="GO" id="GO:0042597">
    <property type="term" value="C:periplasmic space"/>
    <property type="evidence" value="ECO:0007669"/>
    <property type="project" value="UniProtKB-SubCell"/>
</dbReference>
<comment type="similarity">
    <text evidence="2">Belongs to the bacterial solute-binding protein SsuA/TauA family.</text>
</comment>
<proteinExistence type="inferred from homology"/>
<dbReference type="PANTHER" id="PTHR30024:SF47">
    <property type="entry name" value="TAURINE-BINDING PERIPLASMIC PROTEIN"/>
    <property type="match status" value="1"/>
</dbReference>
<dbReference type="Pfam" id="PF09084">
    <property type="entry name" value="NMT1"/>
    <property type="match status" value="1"/>
</dbReference>
<dbReference type="Proteomes" id="UP000233565">
    <property type="component" value="Unassembled WGS sequence"/>
</dbReference>
<gene>
    <name evidence="6" type="ORF">CXG46_14755</name>
    <name evidence="7" type="ORF">SAMN05192575_103327</name>
</gene>
<name>A0A1I0Y8G2_9ACTN</name>
<dbReference type="PANTHER" id="PTHR30024">
    <property type="entry name" value="ALIPHATIC SULFONATES-BINDING PROTEIN-RELATED"/>
    <property type="match status" value="1"/>
</dbReference>
<evidence type="ECO:0000256" key="1">
    <source>
        <dbReference type="ARBA" id="ARBA00004418"/>
    </source>
</evidence>
<evidence type="ECO:0000256" key="3">
    <source>
        <dbReference type="ARBA" id="ARBA00022729"/>
    </source>
</evidence>
<organism evidence="7 8">
    <name type="scientific">Nocardioides alpinus</name>
    <dbReference type="NCBI Taxonomy" id="748909"/>
    <lineage>
        <taxon>Bacteria</taxon>
        <taxon>Bacillati</taxon>
        <taxon>Actinomycetota</taxon>
        <taxon>Actinomycetes</taxon>
        <taxon>Propionibacteriales</taxon>
        <taxon>Nocardioidaceae</taxon>
        <taxon>Nocardioides</taxon>
    </lineage>
</organism>
<comment type="subcellular location">
    <subcellularLocation>
        <location evidence="1">Periplasm</location>
    </subcellularLocation>
</comment>
<evidence type="ECO:0000313" key="8">
    <source>
        <dbReference type="Proteomes" id="UP000199113"/>
    </source>
</evidence>
<evidence type="ECO:0000259" key="5">
    <source>
        <dbReference type="SMART" id="SM00062"/>
    </source>
</evidence>
<dbReference type="AlphaFoldDB" id="A0A1I0Y8G2"/>
<evidence type="ECO:0000313" key="9">
    <source>
        <dbReference type="Proteomes" id="UP000233565"/>
    </source>
</evidence>
<dbReference type="EMBL" id="FOKC01000003">
    <property type="protein sequence ID" value="SFB09591.1"/>
    <property type="molecule type" value="Genomic_DNA"/>
</dbReference>
<accession>A0A1I0Y8G2</accession>
<feature type="signal peptide" evidence="4">
    <location>
        <begin position="1"/>
        <end position="23"/>
    </location>
</feature>
<dbReference type="SUPFAM" id="SSF53850">
    <property type="entry name" value="Periplasmic binding protein-like II"/>
    <property type="match status" value="1"/>
</dbReference>
<reference evidence="6 9" key="3">
    <citation type="submission" date="2017-12" db="EMBL/GenBank/DDBJ databases">
        <title>Pharmacopeia of the Arctic Ocean.</title>
        <authorList>
            <person name="Collins E."/>
            <person name="Ducluzeau A.-L."/>
        </authorList>
    </citation>
    <scope>NUCLEOTIDE SEQUENCE [LARGE SCALE GENOMIC DNA]</scope>
    <source>
        <strain evidence="6 9">DSM 23325</strain>
    </source>
</reference>
<dbReference type="PROSITE" id="PS51257">
    <property type="entry name" value="PROKAR_LIPOPROTEIN"/>
    <property type="match status" value="1"/>
</dbReference>
<protein>
    <submittedName>
        <fullName evidence="6">ABC transporter substrate-binding protein</fullName>
    </submittedName>
    <submittedName>
        <fullName evidence="7">NitT/TauT family transport system substrate-binding protein</fullName>
    </submittedName>
</protein>
<dbReference type="Proteomes" id="UP000199113">
    <property type="component" value="Unassembled WGS sequence"/>
</dbReference>
<dbReference type="RefSeq" id="WP_091197727.1">
    <property type="nucleotide sequence ID" value="NZ_FOKC01000003.1"/>
</dbReference>
<reference evidence="8" key="1">
    <citation type="submission" date="2016-10" db="EMBL/GenBank/DDBJ databases">
        <authorList>
            <person name="Varghese N."/>
            <person name="Submissions S."/>
        </authorList>
    </citation>
    <scope>NUCLEOTIDE SEQUENCE [LARGE SCALE GENOMIC DNA]</scope>
    <source>
        <strain evidence="8">CGMCC 1.10697</strain>
    </source>
</reference>
<sequence>MKIRTILSPALVAMLALSTAACGGGSDDEPAAAAAAEGGLTKVNLTSLAIGQVAPFVLAEKEGIFEDHGIDLEISFVEPAALVPTLMSGDADLIWGNPPALMAARANNVPIKSVTTVSTAGDDPSTFPIQVMVSPDSDIKTLEDLAGKKIATASLFQLPDLALMESLDQAGVDASSVEFVEIPFPNMGETLAAGRVDAIISTEPFVTILKGSGAAVPLVSVSEGLPATTPISALLASEKWISDNSDVVDEFRAAVDEATEYALAHDDEVRAVIPTITEVPEDLAGVISLAPMDTTDDAAGWDAWADLLVQVGVIDEKPDSADAFLAD</sequence>
<keyword evidence="9" id="KW-1185">Reference proteome</keyword>
<evidence type="ECO:0000256" key="4">
    <source>
        <dbReference type="SAM" id="SignalP"/>
    </source>
</evidence>
<dbReference type="Gene3D" id="3.40.190.10">
    <property type="entry name" value="Periplasmic binding protein-like II"/>
    <property type="match status" value="2"/>
</dbReference>
<dbReference type="InterPro" id="IPR015168">
    <property type="entry name" value="SsuA/THI5"/>
</dbReference>
<dbReference type="SMART" id="SM00062">
    <property type="entry name" value="PBPb"/>
    <property type="match status" value="1"/>
</dbReference>
<feature type="domain" description="Solute-binding protein family 3/N-terminal" evidence="5">
    <location>
        <begin position="44"/>
        <end position="266"/>
    </location>
</feature>
<dbReference type="STRING" id="748909.SAMN05192575_103327"/>
<evidence type="ECO:0000313" key="7">
    <source>
        <dbReference type="EMBL" id="SFB09591.1"/>
    </source>
</evidence>
<reference evidence="7" key="2">
    <citation type="submission" date="2016-10" db="EMBL/GenBank/DDBJ databases">
        <authorList>
            <person name="de Groot N.N."/>
        </authorList>
    </citation>
    <scope>NUCLEOTIDE SEQUENCE [LARGE SCALE GENOMIC DNA]</scope>
    <source>
        <strain evidence="7">CGMCC 1.10697</strain>
    </source>
</reference>
<dbReference type="EMBL" id="PJBV01000032">
    <property type="protein sequence ID" value="PKH38986.1"/>
    <property type="molecule type" value="Genomic_DNA"/>
</dbReference>